<dbReference type="PANTHER" id="PTHR15728">
    <property type="entry name" value="DEADENYLATION COMPLEX CATALYTIC SUBUNIT PAN2"/>
    <property type="match status" value="1"/>
</dbReference>
<dbReference type="InterPro" id="IPR048841">
    <property type="entry name" value="PAN2_N"/>
</dbReference>
<name>A0A212FIE1_DANPL</name>
<dbReference type="EMBL" id="AGBW02008397">
    <property type="protein sequence ID" value="OWR53499.1"/>
    <property type="molecule type" value="Genomic_DNA"/>
</dbReference>
<evidence type="ECO:0000313" key="3">
    <source>
        <dbReference type="Proteomes" id="UP000007151"/>
    </source>
</evidence>
<dbReference type="KEGG" id="dpl:KGM_204933"/>
<sequence length="922" mass="105437">MAFHYSDGNVSSEHLMNDHYQPDYSQPYVLQSQEAEYELRSNVLVDGGDRFGVSAAVFDKYEELIWMGNQGGHVTSYYGPTMQKYTSFQVHATEEIRDILTVDKGIYLLTKSILRHQIRRGIPKFTHNTEIFLVLEQKHIYADLKNITGQEYRILRMQIILSCEKILKRNLLAWEQEALLYPRICADVCCREWRQEKLTDCVNCGQVSYCSDHPEHLPSSHQRWCKSYALYQKLVLHHQTFGKLMPKLPKKLFENWQIPDNMNEVDTQNSLCSVMDVSSTSQAMVFGDQAGRLHLFSPQHNNEPVFNNFSRATEFADPPPNLPYASFEDNSFSYSSVPLPPLASGSKWFNELPPEFFTNVYRKPKPIDQEVLRTMKMQGPIGYAPNPRTHRRNQMPYIEEDLEDIENPGVDRRNPQQPIPRYYLKTELRFDRNGENCEQENINETGLPGIQSTVPNSYCNPMLQVLYYIPPLKATLLAHTCAKEFCLSCELGFLFRALDSSGGAACRATNFLRAFRTVPEAAALGLILPERTTPRIDVATLVQSWNRFILHQMHAEILETRRKEKELAYLTQRIRLVRPGNKAVQKLLNGEIDEFELDMQFLDPTLAEKKDYDENWHNDTTFLNRPPQAECEELLEAPQTPDIEEPPPPIEDSEISQLFAIARQQINRCMKCNKEEERDTVVLACALQYSAGVGFLELVSASLASRRATPAWCETCARFTPTTQVARILRLPPILAINCGGMTAQEKAFWSRGGQKPTPEVIKRGGSGKPCRYGLHCARPGCRFKHPESRPSATPQSNAQDNGCILPHHLNIRLQPDGEVVITDKANATTDLKSDFKRRYQCENYSLHAAVVCVEDNPRNLVAYVKIPDEKGDQRWYLFNDLNIVQVSPEELLVEVALCFVLQHTEGCWDLIASAYVWAVRN</sequence>
<feature type="domain" description="USP" evidence="1">
    <location>
        <begin position="448"/>
        <end position="905"/>
    </location>
</feature>
<dbReference type="Proteomes" id="UP000007151">
    <property type="component" value="Unassembled WGS sequence"/>
</dbReference>
<dbReference type="STRING" id="278856.A0A212FIE1"/>
<dbReference type="SUPFAM" id="SSF54001">
    <property type="entry name" value="Cysteine proteinases"/>
    <property type="match status" value="1"/>
</dbReference>
<dbReference type="InterPro" id="IPR038765">
    <property type="entry name" value="Papain-like_cys_pep_sf"/>
</dbReference>
<keyword evidence="3" id="KW-1185">Reference proteome</keyword>
<dbReference type="eggNOG" id="KOG1275">
    <property type="taxonomic scope" value="Eukaryota"/>
</dbReference>
<dbReference type="Pfam" id="PF13423">
    <property type="entry name" value="UCH_1"/>
    <property type="match status" value="1"/>
</dbReference>
<organism evidence="2 3">
    <name type="scientific">Danaus plexippus plexippus</name>
    <dbReference type="NCBI Taxonomy" id="278856"/>
    <lineage>
        <taxon>Eukaryota</taxon>
        <taxon>Metazoa</taxon>
        <taxon>Ecdysozoa</taxon>
        <taxon>Arthropoda</taxon>
        <taxon>Hexapoda</taxon>
        <taxon>Insecta</taxon>
        <taxon>Pterygota</taxon>
        <taxon>Neoptera</taxon>
        <taxon>Endopterygota</taxon>
        <taxon>Lepidoptera</taxon>
        <taxon>Glossata</taxon>
        <taxon>Ditrysia</taxon>
        <taxon>Papilionoidea</taxon>
        <taxon>Nymphalidae</taxon>
        <taxon>Danainae</taxon>
        <taxon>Danaini</taxon>
        <taxon>Danaina</taxon>
        <taxon>Danaus</taxon>
        <taxon>Danaus</taxon>
    </lineage>
</organism>
<comment type="caution">
    <text evidence="2">The sequence shown here is derived from an EMBL/GenBank/DDBJ whole genome shotgun (WGS) entry which is preliminary data.</text>
</comment>
<evidence type="ECO:0000259" key="1">
    <source>
        <dbReference type="PROSITE" id="PS50235"/>
    </source>
</evidence>
<dbReference type="PANTHER" id="PTHR15728:SF0">
    <property type="entry name" value="PAN2-PAN3 DEADENYLATION COMPLEX CATALYTIC SUBUNIT PAN2"/>
    <property type="match status" value="1"/>
</dbReference>
<dbReference type="FunCoup" id="A0A212FIE1">
    <property type="interactions" value="1406"/>
</dbReference>
<dbReference type="Gene3D" id="2.130.10.10">
    <property type="entry name" value="YVTN repeat-like/Quinoprotein amine dehydrogenase"/>
    <property type="match status" value="1"/>
</dbReference>
<dbReference type="InterPro" id="IPR028889">
    <property type="entry name" value="USP"/>
</dbReference>
<dbReference type="GO" id="GO:0004535">
    <property type="term" value="F:poly(A)-specific ribonuclease activity"/>
    <property type="evidence" value="ECO:0007669"/>
    <property type="project" value="TreeGrafter"/>
</dbReference>
<dbReference type="InterPro" id="IPR028881">
    <property type="entry name" value="PAN2_UCH_dom"/>
</dbReference>
<dbReference type="InParanoid" id="A0A212FIE1"/>
<dbReference type="Pfam" id="PF20770">
    <property type="entry name" value="PAN2_N"/>
    <property type="match status" value="1"/>
</dbReference>
<accession>A0A212FIE1</accession>
<dbReference type="InterPro" id="IPR015943">
    <property type="entry name" value="WD40/YVTN_repeat-like_dom_sf"/>
</dbReference>
<dbReference type="InterPro" id="IPR050785">
    <property type="entry name" value="PAN2-PAN3_catalytic_subunit"/>
</dbReference>
<protein>
    <recommendedName>
        <fullName evidence="1">USP domain-containing protein</fullName>
    </recommendedName>
</protein>
<reference evidence="2 3" key="1">
    <citation type="journal article" date="2011" name="Cell">
        <title>The monarch butterfly genome yields insights into long-distance migration.</title>
        <authorList>
            <person name="Zhan S."/>
            <person name="Merlin C."/>
            <person name="Boore J.L."/>
            <person name="Reppert S.M."/>
        </authorList>
    </citation>
    <scope>NUCLEOTIDE SEQUENCE [LARGE SCALE GENOMIC DNA]</scope>
    <source>
        <strain evidence="2">F-2</strain>
    </source>
</reference>
<proteinExistence type="predicted"/>
<dbReference type="Gene3D" id="3.90.70.10">
    <property type="entry name" value="Cysteine proteinases"/>
    <property type="match status" value="1"/>
</dbReference>
<gene>
    <name evidence="2" type="ORF">KGM_204933</name>
</gene>
<dbReference type="GO" id="GO:0000289">
    <property type="term" value="P:nuclear-transcribed mRNA poly(A) tail shortening"/>
    <property type="evidence" value="ECO:0007669"/>
    <property type="project" value="TreeGrafter"/>
</dbReference>
<evidence type="ECO:0000313" key="2">
    <source>
        <dbReference type="EMBL" id="OWR53499.1"/>
    </source>
</evidence>
<dbReference type="GO" id="GO:0031251">
    <property type="term" value="C:PAN complex"/>
    <property type="evidence" value="ECO:0007669"/>
    <property type="project" value="TreeGrafter"/>
</dbReference>
<dbReference type="GO" id="GO:0000932">
    <property type="term" value="C:P-body"/>
    <property type="evidence" value="ECO:0007669"/>
    <property type="project" value="TreeGrafter"/>
</dbReference>
<dbReference type="PROSITE" id="PS50235">
    <property type="entry name" value="USP_3"/>
    <property type="match status" value="1"/>
</dbReference>
<dbReference type="AlphaFoldDB" id="A0A212FIE1"/>